<sequence length="236" mass="25337">MAGKIPPEPKYKPAPELVIMTSRAQQLHKPLKLTTLISINEPQVYNALGIQTLCIPRGFPTSIILKKLTLEFHGYANNSSIHYSIDVISSLPRGVVDGLTSTAQSLERLNQLYDPGDTNLIGGNSWYANDNNALQFVALTAPVQRGVKLLARMNGRFVDGNEYRSETIDFEELQKNAGNGSQGQSAPTGSGAGAAVNPAPPQIVTVDDEFVVVVRVLRLCALGLGRVTGVIGLEVS</sequence>
<feature type="region of interest" description="Disordered" evidence="1">
    <location>
        <begin position="176"/>
        <end position="195"/>
    </location>
</feature>
<accession>A0A437A7E0</accession>
<dbReference type="Proteomes" id="UP000283090">
    <property type="component" value="Unassembled WGS sequence"/>
</dbReference>
<dbReference type="EMBL" id="SAEB01000006">
    <property type="protein sequence ID" value="RVD86880.1"/>
    <property type="molecule type" value="Genomic_DNA"/>
</dbReference>
<dbReference type="GeneID" id="93587444"/>
<dbReference type="VEuPathDB" id="FungiDB:DFL_005133"/>
<evidence type="ECO:0000313" key="3">
    <source>
        <dbReference type="Proteomes" id="UP000283090"/>
    </source>
</evidence>
<dbReference type="AlphaFoldDB" id="A0A437A7E0"/>
<gene>
    <name evidence="2" type="ORF">DFL_005133</name>
</gene>
<organism evidence="2 3">
    <name type="scientific">Arthrobotrys flagrans</name>
    <name type="common">Nematode-trapping fungus</name>
    <name type="synonym">Trichothecium flagrans</name>
    <dbReference type="NCBI Taxonomy" id="97331"/>
    <lineage>
        <taxon>Eukaryota</taxon>
        <taxon>Fungi</taxon>
        <taxon>Dikarya</taxon>
        <taxon>Ascomycota</taxon>
        <taxon>Pezizomycotina</taxon>
        <taxon>Orbiliomycetes</taxon>
        <taxon>Orbiliales</taxon>
        <taxon>Orbiliaceae</taxon>
        <taxon>Arthrobotrys</taxon>
    </lineage>
</organism>
<dbReference type="OrthoDB" id="5343604at2759"/>
<protein>
    <submittedName>
        <fullName evidence="2">Uncharacterized protein</fullName>
    </submittedName>
</protein>
<proteinExistence type="predicted"/>
<evidence type="ECO:0000313" key="2">
    <source>
        <dbReference type="EMBL" id="RVD86880.1"/>
    </source>
</evidence>
<name>A0A437A7E0_ARTFL</name>
<evidence type="ECO:0000256" key="1">
    <source>
        <dbReference type="SAM" id="MobiDB-lite"/>
    </source>
</evidence>
<reference evidence="2 3" key="1">
    <citation type="submission" date="2019-01" db="EMBL/GenBank/DDBJ databases">
        <title>Intercellular communication is required for trap formation in the nematode-trapping fungus Duddingtonia flagrans.</title>
        <authorList>
            <person name="Youssar L."/>
            <person name="Wernet V."/>
            <person name="Hensel N."/>
            <person name="Hildebrandt H.-G."/>
            <person name="Fischer R."/>
        </authorList>
    </citation>
    <scope>NUCLEOTIDE SEQUENCE [LARGE SCALE GENOMIC DNA]</scope>
    <source>
        <strain evidence="2 3">CBS H-5679</strain>
    </source>
</reference>
<feature type="compositionally biased region" description="Polar residues" evidence="1">
    <location>
        <begin position="176"/>
        <end position="188"/>
    </location>
</feature>
<comment type="caution">
    <text evidence="2">The sequence shown here is derived from an EMBL/GenBank/DDBJ whole genome shotgun (WGS) entry which is preliminary data.</text>
</comment>
<dbReference type="RefSeq" id="XP_067492424.1">
    <property type="nucleotide sequence ID" value="XM_067634347.1"/>
</dbReference>
<keyword evidence="3" id="KW-1185">Reference proteome</keyword>